<protein>
    <submittedName>
        <fullName evidence="9">ABC-type polysaccharide transport system permease subunit</fullName>
    </submittedName>
</protein>
<feature type="domain" description="ABC transmembrane type-1" evidence="8">
    <location>
        <begin position="221"/>
        <end position="437"/>
    </location>
</feature>
<evidence type="ECO:0000259" key="8">
    <source>
        <dbReference type="PROSITE" id="PS50928"/>
    </source>
</evidence>
<keyword evidence="6 7" id="KW-0472">Membrane</keyword>
<organism evidence="9 10">
    <name type="scientific">Catenibacillus scindens</name>
    <dbReference type="NCBI Taxonomy" id="673271"/>
    <lineage>
        <taxon>Bacteria</taxon>
        <taxon>Bacillati</taxon>
        <taxon>Bacillota</taxon>
        <taxon>Clostridia</taxon>
        <taxon>Lachnospirales</taxon>
        <taxon>Lachnospiraceae</taxon>
        <taxon>Catenibacillus</taxon>
    </lineage>
</organism>
<dbReference type="InterPro" id="IPR035906">
    <property type="entry name" value="MetI-like_sf"/>
</dbReference>
<dbReference type="PANTHER" id="PTHR43227">
    <property type="entry name" value="BLL4140 PROTEIN"/>
    <property type="match status" value="1"/>
</dbReference>
<feature type="transmembrane region" description="Helical" evidence="7">
    <location>
        <begin position="361"/>
        <end position="379"/>
    </location>
</feature>
<dbReference type="EMBL" id="JACHFW010000016">
    <property type="protein sequence ID" value="MBB5265915.1"/>
    <property type="molecule type" value="Genomic_DNA"/>
</dbReference>
<keyword evidence="3" id="KW-1003">Cell membrane</keyword>
<dbReference type="SUPFAM" id="SSF161098">
    <property type="entry name" value="MetI-like"/>
    <property type="match status" value="1"/>
</dbReference>
<dbReference type="CDD" id="cd06261">
    <property type="entry name" value="TM_PBP2"/>
    <property type="match status" value="1"/>
</dbReference>
<feature type="transmembrane region" description="Helical" evidence="7">
    <location>
        <begin position="166"/>
        <end position="188"/>
    </location>
</feature>
<dbReference type="GO" id="GO:0005886">
    <property type="term" value="C:plasma membrane"/>
    <property type="evidence" value="ECO:0007669"/>
    <property type="project" value="UniProtKB-SubCell"/>
</dbReference>
<evidence type="ECO:0000256" key="2">
    <source>
        <dbReference type="ARBA" id="ARBA00022448"/>
    </source>
</evidence>
<keyword evidence="10" id="KW-1185">Reference proteome</keyword>
<proteinExistence type="inferred from homology"/>
<accession>A0A7W8M6B3</accession>
<reference evidence="9 10" key="1">
    <citation type="submission" date="2020-08" db="EMBL/GenBank/DDBJ databases">
        <title>Genomic Encyclopedia of Type Strains, Phase IV (KMG-IV): sequencing the most valuable type-strain genomes for metagenomic binning, comparative biology and taxonomic classification.</title>
        <authorList>
            <person name="Goeker M."/>
        </authorList>
    </citation>
    <scope>NUCLEOTIDE SEQUENCE [LARGE SCALE GENOMIC DNA]</scope>
    <source>
        <strain evidence="9 10">DSM 106146</strain>
    </source>
</reference>
<sequence length="451" mass="50554">METKTKKTLLPVQGKILWDVIILSILSVLCFLLPFAHYTYHRVQWTVSGLQFITGTSVQDGEVVIASQWLLIAFIAAAVLSIVFALVFPKIKKIRLAGFLIILGGILELLFSVLFTMQVQYIMADARNAGTSYAAWLLALIAVITIARGFHILYKNKVLSPLDFMIMPGCIYFLINNYFPLVGIFIAFKRVDYSVGIMNSEWVGFSNFTYLFSSSDAWVMTRNTILYNVAFIILGNLLGIIVGIFLSEVFSKKLQKLYQTTILLPQLISIIIVAYIVFAFLSNEAGLINKGILGEGNEINFYNTKIYWPFILTFVNLWKGLGYNSIIYLSAIVSIDKSLYEAAYVDGANRWQQITRITVPLLKPSIITLVTMSIGRIFYSDFGLFYQVPMDSGALYSVTQTIDTYVYRSLLQLNNIAMASAASAYQSVVGFVVVLVANGIVRKIDNENAMF</sequence>
<evidence type="ECO:0000256" key="3">
    <source>
        <dbReference type="ARBA" id="ARBA00022475"/>
    </source>
</evidence>
<evidence type="ECO:0000256" key="6">
    <source>
        <dbReference type="ARBA" id="ARBA00023136"/>
    </source>
</evidence>
<dbReference type="RefSeq" id="WP_330599651.1">
    <property type="nucleotide sequence ID" value="NZ_JACHFW010000016.1"/>
</dbReference>
<evidence type="ECO:0000256" key="5">
    <source>
        <dbReference type="ARBA" id="ARBA00022989"/>
    </source>
</evidence>
<keyword evidence="5 7" id="KW-1133">Transmembrane helix</keyword>
<comment type="similarity">
    <text evidence="7">Belongs to the binding-protein-dependent transport system permease family.</text>
</comment>
<dbReference type="Pfam" id="PF00528">
    <property type="entry name" value="BPD_transp_1"/>
    <property type="match status" value="1"/>
</dbReference>
<feature type="transmembrane region" description="Helical" evidence="7">
    <location>
        <begin position="262"/>
        <end position="281"/>
    </location>
</feature>
<dbReference type="PROSITE" id="PS50928">
    <property type="entry name" value="ABC_TM1"/>
    <property type="match status" value="1"/>
</dbReference>
<feature type="transmembrane region" description="Helical" evidence="7">
    <location>
        <begin position="416"/>
        <end position="441"/>
    </location>
</feature>
<comment type="caution">
    <text evidence="9">The sequence shown here is derived from an EMBL/GenBank/DDBJ whole genome shotgun (WGS) entry which is preliminary data.</text>
</comment>
<keyword evidence="4 7" id="KW-0812">Transmembrane</keyword>
<feature type="transmembrane region" description="Helical" evidence="7">
    <location>
        <begin position="225"/>
        <end position="250"/>
    </location>
</feature>
<dbReference type="AlphaFoldDB" id="A0A7W8M6B3"/>
<feature type="transmembrane region" description="Helical" evidence="7">
    <location>
        <begin position="96"/>
        <end position="121"/>
    </location>
</feature>
<feature type="transmembrane region" description="Helical" evidence="7">
    <location>
        <begin position="16"/>
        <end position="36"/>
    </location>
</feature>
<feature type="transmembrane region" description="Helical" evidence="7">
    <location>
        <begin position="306"/>
        <end position="329"/>
    </location>
</feature>
<evidence type="ECO:0000313" key="10">
    <source>
        <dbReference type="Proteomes" id="UP000543642"/>
    </source>
</evidence>
<dbReference type="GO" id="GO:0055085">
    <property type="term" value="P:transmembrane transport"/>
    <property type="evidence" value="ECO:0007669"/>
    <property type="project" value="InterPro"/>
</dbReference>
<comment type="subcellular location">
    <subcellularLocation>
        <location evidence="1 7">Cell membrane</location>
        <topology evidence="1 7">Multi-pass membrane protein</topology>
    </subcellularLocation>
</comment>
<dbReference type="InterPro" id="IPR000515">
    <property type="entry name" value="MetI-like"/>
</dbReference>
<evidence type="ECO:0000256" key="4">
    <source>
        <dbReference type="ARBA" id="ARBA00022692"/>
    </source>
</evidence>
<feature type="transmembrane region" description="Helical" evidence="7">
    <location>
        <begin position="133"/>
        <end position="154"/>
    </location>
</feature>
<evidence type="ECO:0000313" key="9">
    <source>
        <dbReference type="EMBL" id="MBB5265915.1"/>
    </source>
</evidence>
<feature type="transmembrane region" description="Helical" evidence="7">
    <location>
        <begin position="69"/>
        <end position="89"/>
    </location>
</feature>
<dbReference type="Proteomes" id="UP000543642">
    <property type="component" value="Unassembled WGS sequence"/>
</dbReference>
<evidence type="ECO:0000256" key="1">
    <source>
        <dbReference type="ARBA" id="ARBA00004651"/>
    </source>
</evidence>
<dbReference type="InterPro" id="IPR050809">
    <property type="entry name" value="UgpAE/MalFG_permease"/>
</dbReference>
<evidence type="ECO:0000256" key="7">
    <source>
        <dbReference type="RuleBase" id="RU363032"/>
    </source>
</evidence>
<dbReference type="Gene3D" id="1.10.3720.10">
    <property type="entry name" value="MetI-like"/>
    <property type="match status" value="1"/>
</dbReference>
<gene>
    <name evidence="9" type="ORF">HNP82_003066</name>
</gene>
<name>A0A7W8M6B3_9FIRM</name>
<dbReference type="PANTHER" id="PTHR43227:SF11">
    <property type="entry name" value="BLL4140 PROTEIN"/>
    <property type="match status" value="1"/>
</dbReference>
<keyword evidence="2 7" id="KW-0813">Transport</keyword>